<dbReference type="GO" id="GO:0016301">
    <property type="term" value="F:kinase activity"/>
    <property type="evidence" value="ECO:0007669"/>
    <property type="project" value="UniProtKB-KW"/>
</dbReference>
<dbReference type="Proteomes" id="UP000034502">
    <property type="component" value="Unassembled WGS sequence"/>
</dbReference>
<evidence type="ECO:0000313" key="7">
    <source>
        <dbReference type="EMBL" id="KKU64914.1"/>
    </source>
</evidence>
<evidence type="ECO:0000256" key="4">
    <source>
        <dbReference type="ARBA" id="ARBA00022989"/>
    </source>
</evidence>
<evidence type="ECO:0000313" key="8">
    <source>
        <dbReference type="Proteomes" id="UP000034502"/>
    </source>
</evidence>
<feature type="transmembrane region" description="Helical" evidence="6">
    <location>
        <begin position="166"/>
        <end position="184"/>
    </location>
</feature>
<dbReference type="PANTHER" id="PTHR30474">
    <property type="entry name" value="CELL CYCLE PROTEIN"/>
    <property type="match status" value="1"/>
</dbReference>
<organism evidence="7 8">
    <name type="scientific">Candidatus Amesbacteria bacterium GW2011_GWC1_47_15</name>
    <dbReference type="NCBI Taxonomy" id="1618364"/>
    <lineage>
        <taxon>Bacteria</taxon>
        <taxon>Candidatus Amesiibacteriota</taxon>
    </lineage>
</organism>
<evidence type="ECO:0000256" key="2">
    <source>
        <dbReference type="ARBA" id="ARBA00022692"/>
    </source>
</evidence>
<evidence type="ECO:0000256" key="1">
    <source>
        <dbReference type="ARBA" id="ARBA00004141"/>
    </source>
</evidence>
<accession>A0A0G1S5W4</accession>
<dbReference type="STRING" id="1618364.UX86_C0003G0009"/>
<feature type="transmembrane region" description="Helical" evidence="6">
    <location>
        <begin position="37"/>
        <end position="55"/>
    </location>
</feature>
<dbReference type="GO" id="GO:0005886">
    <property type="term" value="C:plasma membrane"/>
    <property type="evidence" value="ECO:0007669"/>
    <property type="project" value="TreeGrafter"/>
</dbReference>
<dbReference type="PANTHER" id="PTHR30474:SF1">
    <property type="entry name" value="PEPTIDOGLYCAN GLYCOSYLTRANSFERASE MRDB"/>
    <property type="match status" value="1"/>
</dbReference>
<keyword evidence="5 6" id="KW-0472">Membrane</keyword>
<reference evidence="7 8" key="1">
    <citation type="journal article" date="2015" name="Nature">
        <title>rRNA introns, odd ribosomes, and small enigmatic genomes across a large radiation of phyla.</title>
        <authorList>
            <person name="Brown C.T."/>
            <person name="Hug L.A."/>
            <person name="Thomas B.C."/>
            <person name="Sharon I."/>
            <person name="Castelle C.J."/>
            <person name="Singh A."/>
            <person name="Wilkins M.J."/>
            <person name="Williams K.H."/>
            <person name="Banfield J.F."/>
        </authorList>
    </citation>
    <scope>NUCLEOTIDE SEQUENCE [LARGE SCALE GENOMIC DNA]</scope>
</reference>
<feature type="transmembrane region" description="Helical" evidence="6">
    <location>
        <begin position="286"/>
        <end position="310"/>
    </location>
</feature>
<proteinExistence type="predicted"/>
<feature type="transmembrane region" description="Helical" evidence="6">
    <location>
        <begin position="316"/>
        <end position="338"/>
    </location>
</feature>
<sequence>MPRFSLDFKVVLPVGFLLVLGLLLLKSISPQLWSDQVIFSIVAVFIFILFSQIDYRILFSLYFPLFILSMLFLISPLFFGLYSRGSQRWLFLGPFSLQPSELVKPVLMLFFAVVAASEWDNKLRWLLLLGIIPLIAIFIQPDLGTTLIVGVGWLTIFSSQVSFKKLVSVYGVMIIMALPIYHFALRDYQRQRITSFINPNADPLGQGYHVIQSTIAVGSGQLSGRGLGQGTQSQLRFLPEHHTDFIFASLSEELGFVGSMVVVLLFLLLLRRIYEISQSVSDPAASAFCLGIMALLTFQIFVNIGMNLGIAPITGITLPFISYGGSSLVSMAFTLGIINSISTRQHQPLSIQIH</sequence>
<feature type="transmembrane region" description="Helical" evidence="6">
    <location>
        <begin position="61"/>
        <end position="82"/>
    </location>
</feature>
<name>A0A0G1S5W4_9BACT</name>
<evidence type="ECO:0000256" key="5">
    <source>
        <dbReference type="ARBA" id="ARBA00023136"/>
    </source>
</evidence>
<evidence type="ECO:0000256" key="3">
    <source>
        <dbReference type="ARBA" id="ARBA00022960"/>
    </source>
</evidence>
<feature type="transmembrane region" description="Helical" evidence="6">
    <location>
        <begin position="125"/>
        <end position="154"/>
    </location>
</feature>
<dbReference type="GO" id="GO:0032153">
    <property type="term" value="C:cell division site"/>
    <property type="evidence" value="ECO:0007669"/>
    <property type="project" value="TreeGrafter"/>
</dbReference>
<dbReference type="EMBL" id="LCNU01000003">
    <property type="protein sequence ID" value="KKU64914.1"/>
    <property type="molecule type" value="Genomic_DNA"/>
</dbReference>
<feature type="transmembrane region" description="Helical" evidence="6">
    <location>
        <begin position="6"/>
        <end position="25"/>
    </location>
</feature>
<protein>
    <submittedName>
        <fullName evidence="7">Phosphoribulokinase</fullName>
    </submittedName>
</protein>
<dbReference type="GO" id="GO:0008360">
    <property type="term" value="P:regulation of cell shape"/>
    <property type="evidence" value="ECO:0007669"/>
    <property type="project" value="UniProtKB-KW"/>
</dbReference>
<keyword evidence="4 6" id="KW-1133">Transmembrane helix</keyword>
<dbReference type="AlphaFoldDB" id="A0A0G1S5W4"/>
<dbReference type="Pfam" id="PF01098">
    <property type="entry name" value="FTSW_RODA_SPOVE"/>
    <property type="match status" value="1"/>
</dbReference>
<gene>
    <name evidence="7" type="ORF">UX86_C0003G0009</name>
</gene>
<keyword evidence="7" id="KW-0418">Kinase</keyword>
<keyword evidence="3" id="KW-0133">Cell shape</keyword>
<evidence type="ECO:0000256" key="6">
    <source>
        <dbReference type="SAM" id="Phobius"/>
    </source>
</evidence>
<feature type="transmembrane region" description="Helical" evidence="6">
    <location>
        <begin position="254"/>
        <end position="274"/>
    </location>
</feature>
<dbReference type="PATRIC" id="fig|1618364.3.peg.92"/>
<comment type="caution">
    <text evidence="7">The sequence shown here is derived from an EMBL/GenBank/DDBJ whole genome shotgun (WGS) entry which is preliminary data.</text>
</comment>
<dbReference type="GO" id="GO:0015648">
    <property type="term" value="F:lipid-linked peptidoglycan transporter activity"/>
    <property type="evidence" value="ECO:0007669"/>
    <property type="project" value="TreeGrafter"/>
</dbReference>
<dbReference type="PROSITE" id="PS00428">
    <property type="entry name" value="FTSW_RODA_SPOVE"/>
    <property type="match status" value="1"/>
</dbReference>
<keyword evidence="2 6" id="KW-0812">Transmembrane</keyword>
<dbReference type="InterPro" id="IPR018365">
    <property type="entry name" value="Cell_cycle_FtsW-rel_CS"/>
</dbReference>
<dbReference type="InterPro" id="IPR001182">
    <property type="entry name" value="FtsW/RodA"/>
</dbReference>
<keyword evidence="7" id="KW-0808">Transferase</keyword>
<dbReference type="GO" id="GO:0051301">
    <property type="term" value="P:cell division"/>
    <property type="evidence" value="ECO:0007669"/>
    <property type="project" value="InterPro"/>
</dbReference>
<comment type="subcellular location">
    <subcellularLocation>
        <location evidence="1">Membrane</location>
        <topology evidence="1">Multi-pass membrane protein</topology>
    </subcellularLocation>
</comment>